<dbReference type="PANTHER" id="PTHR42877:SF4">
    <property type="entry name" value="FAD_NAD(P)-BINDING DOMAIN-CONTAINING PROTEIN-RELATED"/>
    <property type="match status" value="1"/>
</dbReference>
<accession>A0A086P4K9</accession>
<dbReference type="eggNOG" id="COG2072">
    <property type="taxonomic scope" value="Bacteria"/>
</dbReference>
<evidence type="ECO:0000313" key="1">
    <source>
        <dbReference type="EMBL" id="KFG88327.1"/>
    </source>
</evidence>
<dbReference type="SUPFAM" id="SSF51905">
    <property type="entry name" value="FAD/NAD(P)-binding domain"/>
    <property type="match status" value="1"/>
</dbReference>
<sequence length="629" mass="70991">MATAAKAIDIDLIRRAVALADLNALRIALYQNSGDEEVGALPPAARMTDEQRVLLIDRAVDWLADNAGGPALPEPSEAELRRLMTMASGAEMTDVEFEARRDLPAFRPFPCAVEWQGDKPDVPEDFRVVIIGSGPAGIVAGVQCELLGLPYILLDRQPEAGGTWTINRYPDVRVDTPSITYEYSFEKLYPWSEHFNRGEDVRAYLQHVSRKYGVMANSRFNHDVQRAVFDAARNIWTLDVETPAGREQISANVVITACGTFANAQLPDIEGVHDFTGQIIHPSAWPEGLDLTGKRVAIIGNGSTGVQLLSAVAEKAGQVTVVQRTPQWISPREKYGAPIEPELAWLYENMPGYWNWARYTATMPLFDIDRLQRVDREWQAQGGKVSKANDDMRAFLINYIRQETGGREELIEKLIPDYAPMSRRPVVDNGWYRALTRDNVELLTGSVRRFTRTGFVMADGTERDFDVVIAATGFDVLKYLWPARYQGLDGQDLHDTWDAGDGPRAYLSMMVPRFPNLFMLYGPNSQPLTGGTGLPQWWLIWASYAAQCIMRMLQEGKGRVDVKPEAFERYNRELDAEALNWLQMTPEGGIEKNYYVNREHRRLQVNAPWLSPDYHRMCTVVNWDDLVLS</sequence>
<dbReference type="RefSeq" id="WP_037469397.1">
    <property type="nucleotide sequence ID" value="NZ_BCZD01000016.1"/>
</dbReference>
<dbReference type="STRING" id="76947.GCA_002080435_03834"/>
<dbReference type="EMBL" id="JFZA02000062">
    <property type="protein sequence ID" value="KFG88327.1"/>
    <property type="molecule type" value="Genomic_DNA"/>
</dbReference>
<dbReference type="AlphaFoldDB" id="A0A086P4K9"/>
<dbReference type="InterPro" id="IPR051209">
    <property type="entry name" value="FAD-bind_Monooxygenase_sf"/>
</dbReference>
<protein>
    <submittedName>
        <fullName evidence="1">Flavin-containing monooxygenase</fullName>
    </submittedName>
</protein>
<name>A0A086P4K9_SPHHM</name>
<dbReference type="InterPro" id="IPR036188">
    <property type="entry name" value="FAD/NAD-bd_sf"/>
</dbReference>
<organism evidence="1 2">
    <name type="scientific">Sphingobium herbicidovorans (strain ATCC 700291 / DSM 11019 / CCUG 56400 / KCTC 2939 / LMG 18315 / NBRC 16415 / MH)</name>
    <name type="common">Sphingomonas herbicidovorans</name>
    <dbReference type="NCBI Taxonomy" id="1219045"/>
    <lineage>
        <taxon>Bacteria</taxon>
        <taxon>Pseudomonadati</taxon>
        <taxon>Pseudomonadota</taxon>
        <taxon>Alphaproteobacteria</taxon>
        <taxon>Sphingomonadales</taxon>
        <taxon>Sphingomonadaceae</taxon>
        <taxon>Sphingobium</taxon>
    </lineage>
</organism>
<dbReference type="GO" id="GO:0004497">
    <property type="term" value="F:monooxygenase activity"/>
    <property type="evidence" value="ECO:0007669"/>
    <property type="project" value="UniProtKB-KW"/>
</dbReference>
<dbReference type="PATRIC" id="fig|1219045.3.peg.3969"/>
<keyword evidence="1" id="KW-0503">Monooxygenase</keyword>
<keyword evidence="1" id="KW-0560">Oxidoreductase</keyword>
<keyword evidence="2" id="KW-1185">Reference proteome</keyword>
<dbReference type="PRINTS" id="PR00368">
    <property type="entry name" value="FADPNR"/>
</dbReference>
<dbReference type="Pfam" id="PF13738">
    <property type="entry name" value="Pyr_redox_3"/>
    <property type="match status" value="1"/>
</dbReference>
<dbReference type="Proteomes" id="UP000024284">
    <property type="component" value="Unassembled WGS sequence"/>
</dbReference>
<dbReference type="Gene3D" id="3.50.50.60">
    <property type="entry name" value="FAD/NAD(P)-binding domain"/>
    <property type="match status" value="2"/>
</dbReference>
<gene>
    <name evidence="1" type="ORF">BV98_003910</name>
</gene>
<comment type="caution">
    <text evidence="1">The sequence shown here is derived from an EMBL/GenBank/DDBJ whole genome shotgun (WGS) entry which is preliminary data.</text>
</comment>
<dbReference type="PANTHER" id="PTHR42877">
    <property type="entry name" value="L-ORNITHINE N(5)-MONOOXYGENASE-RELATED"/>
    <property type="match status" value="1"/>
</dbReference>
<proteinExistence type="predicted"/>
<reference evidence="1" key="1">
    <citation type="submission" date="2014-08" db="EMBL/GenBank/DDBJ databases">
        <title>Draft genome sequences of Sphingobium herbicidovorans.</title>
        <authorList>
            <person name="Gan H.M."/>
            <person name="Gan H.Y."/>
            <person name="Savka M.A."/>
        </authorList>
    </citation>
    <scope>NUCLEOTIDE SEQUENCE [LARGE SCALE GENOMIC DNA]</scope>
    <source>
        <strain evidence="1">NBRC 16415</strain>
    </source>
</reference>
<dbReference type="PRINTS" id="PR00411">
    <property type="entry name" value="PNDRDTASEI"/>
</dbReference>
<evidence type="ECO:0000313" key="2">
    <source>
        <dbReference type="Proteomes" id="UP000024284"/>
    </source>
</evidence>